<evidence type="ECO:0000259" key="18">
    <source>
        <dbReference type="Pfam" id="PF02896"/>
    </source>
</evidence>
<feature type="active site" description="Proton donor" evidence="12">
    <location>
        <position position="889"/>
    </location>
</feature>
<keyword evidence="19" id="KW-0670">Pyruvate</keyword>
<evidence type="ECO:0000256" key="14">
    <source>
        <dbReference type="PIRSR" id="PIRSR000853-3"/>
    </source>
</evidence>
<protein>
    <recommendedName>
        <fullName evidence="4 11">Pyruvate, phosphate dikinase</fullName>
        <ecNumber evidence="3 11">2.7.9.1</ecNumber>
    </recommendedName>
</protein>
<dbReference type="Gene3D" id="3.30.470.20">
    <property type="entry name" value="ATP-grasp fold, B domain"/>
    <property type="match status" value="1"/>
</dbReference>
<evidence type="ECO:0000313" key="19">
    <source>
        <dbReference type="EMBL" id="OGB89775.1"/>
    </source>
</evidence>
<comment type="similarity">
    <text evidence="2 11">Belongs to the PEP-utilizing enzyme family.</text>
</comment>
<feature type="domain" description="PEP-utilising enzyme mobile" evidence="16">
    <location>
        <begin position="437"/>
        <end position="518"/>
    </location>
</feature>
<sequence length="950" mass="104589">MPAYFFGDGRSEFRPDGGFKPDKDTLGGKGANLHSMTEAGISVPPGFTIPTTETNRYFVQDNGQLPDGLMDVVMQKVEMVEAATGNKFGDEDRPQLFSVRSGAKFSMPGMMDTILNLGLNNKTVLGLAKAANNERFAWDSYRRFIQMFSNVVLGVKKDVLEEILSEKKVSRGVKNDTELTVDDLKELVAEYKAKLKELGAEVPQDERRQLELAIEAVMKSSNNERAIVYKRDFNIPKEIVSAVNVQAMVFGNMGEDSATGVGFTRNPETGANEFYGEFLSNAQGEDVVAGVRTPLKLKRLAEVMPEAYAQLREVTTRLEKFFRNVQDFEFTIERGKLYMLQTRDGKRSAQAAVNIAVDLVEEGAITIEEALMMIEPEQMSHLLHPVFDPEEKKVAIKAGRLLGQGINASPGAAVGRIEFTAEAVVLATANDTKDKKTKVILVRKETNPDDISGMKAAQGILTATGGATSHAALVGRQMGKPAVVGFSAAEVDEKARTIRIGDRVFKEGDILSIDGTTGEVFAGEIMTLPSEIKRVVEGQLKAEDSPVYQRYMKVLGWAKEAAELEVWANADTAKDVKIADAFEAQGVGLARTEHMFFGDDRIPYMVAMILSETPAEKQPFLDKILAMQRSDFISLFEVMKGRPVTIRTIDPPLHEFLPKTDADIDKLLSSIHSVALVEQLERKLGISKEGVTRDELGEELWLALREKVKRRSAELHEANPMMGHRGTRLGITNPEITAMQARAIFEAAFAVARKGIPVKPKIMIPLVGFAAELKDQATIVREVHAELEKEHGPIAFQLGTMIEVPRGGLTADEIALLAEFFSFGTNDLHQYTLGFSRDDAGKFIAPYIDKGIIPADPTQKIDQPGTGKLMWLAVQLGRETRPDLEIGICGEHGGEPTSVEFCHALGLNYVSASPYRIPVARMAAAQAWIKERRIEDELRKSAKVLQEASK</sequence>
<dbReference type="Gene3D" id="1.20.80.30">
    <property type="match status" value="1"/>
</dbReference>
<feature type="domain" description="PEP-utilising enzyme C-terminal" evidence="18">
    <location>
        <begin position="553"/>
        <end position="927"/>
    </location>
</feature>
<proteinExistence type="inferred from homology"/>
<dbReference type="InterPro" id="IPR008279">
    <property type="entry name" value="PEP-util_enz_mobile_dom"/>
</dbReference>
<feature type="binding site" evidence="14">
    <location>
        <position position="827"/>
    </location>
    <ligand>
        <name>Mg(2+)</name>
        <dbReference type="ChEBI" id="CHEBI:18420"/>
    </ligand>
</feature>
<feature type="binding site" evidence="13">
    <location>
        <position position="591"/>
    </location>
    <ligand>
        <name>substrate</name>
    </ligand>
</feature>
<feature type="binding site" evidence="13">
    <location>
        <position position="647"/>
    </location>
    <ligand>
        <name>substrate</name>
    </ligand>
</feature>
<dbReference type="NCBIfam" id="TIGR01828">
    <property type="entry name" value="pyru_phos_dikin"/>
    <property type="match status" value="1"/>
</dbReference>
<evidence type="ECO:0000256" key="4">
    <source>
        <dbReference type="ARBA" id="ARBA00020138"/>
    </source>
</evidence>
<dbReference type="NCBIfam" id="NF004531">
    <property type="entry name" value="PRK05878.1"/>
    <property type="match status" value="1"/>
</dbReference>
<dbReference type="GO" id="GO:0016301">
    <property type="term" value="F:kinase activity"/>
    <property type="evidence" value="ECO:0007669"/>
    <property type="project" value="UniProtKB-UniRule"/>
</dbReference>
<keyword evidence="15" id="KW-0175">Coiled coil</keyword>
<dbReference type="SUPFAM" id="SSF51621">
    <property type="entry name" value="Phosphoenolpyruvate/pyruvate domain"/>
    <property type="match status" value="1"/>
</dbReference>
<evidence type="ECO:0000256" key="8">
    <source>
        <dbReference type="ARBA" id="ARBA00022777"/>
    </source>
</evidence>
<accession>A0A1F4Q1E4</accession>
<dbReference type="Gene3D" id="1.10.189.10">
    <property type="entry name" value="Pyruvate Phosphate Dikinase, domain 2"/>
    <property type="match status" value="1"/>
</dbReference>
<dbReference type="GO" id="GO:0005524">
    <property type="term" value="F:ATP binding"/>
    <property type="evidence" value="ECO:0007669"/>
    <property type="project" value="UniProtKB-UniRule"/>
</dbReference>
<feature type="active site" description="Tele-phosphohistidine intermediate" evidence="12">
    <location>
        <position position="470"/>
    </location>
</feature>
<feature type="binding site" evidence="13">
    <location>
        <position position="826"/>
    </location>
    <ligand>
        <name>substrate</name>
    </ligand>
</feature>
<dbReference type="GO" id="GO:0046872">
    <property type="term" value="F:metal ion binding"/>
    <property type="evidence" value="ECO:0007669"/>
    <property type="project" value="UniProtKB-UniRule"/>
</dbReference>
<dbReference type="PIRSF" id="PIRSF000853">
    <property type="entry name" value="PPDK"/>
    <property type="match status" value="1"/>
</dbReference>
<dbReference type="InterPro" id="IPR010121">
    <property type="entry name" value="Pyruvate_phosphate_dikinase"/>
</dbReference>
<reference evidence="19 20" key="1">
    <citation type="journal article" date="2016" name="Nat. Commun.">
        <title>Thousands of microbial genomes shed light on interconnected biogeochemical processes in an aquifer system.</title>
        <authorList>
            <person name="Anantharaman K."/>
            <person name="Brown C.T."/>
            <person name="Hug L.A."/>
            <person name="Sharon I."/>
            <person name="Castelle C.J."/>
            <person name="Probst A.J."/>
            <person name="Thomas B.C."/>
            <person name="Singh A."/>
            <person name="Wilkins M.J."/>
            <person name="Karaoz U."/>
            <person name="Brodie E.L."/>
            <person name="Williams K.H."/>
            <person name="Hubbard S.S."/>
            <person name="Banfield J.F."/>
        </authorList>
    </citation>
    <scope>NUCLEOTIDE SEQUENCE [LARGE SCALE GENOMIC DNA]</scope>
</reference>
<keyword evidence="10 14" id="KW-0460">Magnesium</keyword>
<keyword evidence="6 14" id="KW-0479">Metal-binding</keyword>
<evidence type="ECO:0000256" key="3">
    <source>
        <dbReference type="ARBA" id="ARBA00011994"/>
    </source>
</evidence>
<evidence type="ECO:0000256" key="5">
    <source>
        <dbReference type="ARBA" id="ARBA00022679"/>
    </source>
</evidence>
<dbReference type="InterPro" id="IPR023151">
    <property type="entry name" value="PEP_util_CS"/>
</dbReference>
<evidence type="ECO:0000256" key="6">
    <source>
        <dbReference type="ARBA" id="ARBA00022723"/>
    </source>
</evidence>
<dbReference type="EC" id="2.7.9.1" evidence="3 11"/>
<dbReference type="Proteomes" id="UP000178724">
    <property type="component" value="Unassembled WGS sequence"/>
</dbReference>
<evidence type="ECO:0000256" key="9">
    <source>
        <dbReference type="ARBA" id="ARBA00022840"/>
    </source>
</evidence>
<dbReference type="SUPFAM" id="SSF52009">
    <property type="entry name" value="Phosphohistidine domain"/>
    <property type="match status" value="1"/>
</dbReference>
<dbReference type="InterPro" id="IPR000121">
    <property type="entry name" value="PEP_util_C"/>
</dbReference>
<dbReference type="Gene3D" id="3.20.20.60">
    <property type="entry name" value="Phosphoenolpyruvate-binding domains"/>
    <property type="match status" value="1"/>
</dbReference>
<keyword evidence="7" id="KW-0547">Nucleotide-binding</keyword>
<dbReference type="Pfam" id="PF02896">
    <property type="entry name" value="PEP-utilizers_C"/>
    <property type="match status" value="1"/>
</dbReference>
<keyword evidence="5" id="KW-0808">Transferase</keyword>
<feature type="domain" description="Pyruvate phosphate dikinase AMP/ATP-binding" evidence="17">
    <location>
        <begin position="72"/>
        <end position="294"/>
    </location>
</feature>
<dbReference type="GO" id="GO:0050242">
    <property type="term" value="F:pyruvate, phosphate dikinase activity"/>
    <property type="evidence" value="ECO:0007669"/>
    <property type="project" value="UniProtKB-UniRule"/>
</dbReference>
<evidence type="ECO:0000259" key="17">
    <source>
        <dbReference type="Pfam" id="PF01326"/>
    </source>
</evidence>
<dbReference type="InterPro" id="IPR015813">
    <property type="entry name" value="Pyrv/PenolPyrv_kinase-like_dom"/>
</dbReference>
<feature type="binding site" evidence="13">
    <location>
        <position position="825"/>
    </location>
    <ligand>
        <name>substrate</name>
    </ligand>
</feature>
<dbReference type="PANTHER" id="PTHR22931:SF9">
    <property type="entry name" value="PYRUVATE, PHOSPHATE DIKINASE 1, CHLOROPLASTIC"/>
    <property type="match status" value="1"/>
</dbReference>
<evidence type="ECO:0000256" key="2">
    <source>
        <dbReference type="ARBA" id="ARBA00007837"/>
    </source>
</evidence>
<dbReference type="InterPro" id="IPR040442">
    <property type="entry name" value="Pyrv_kinase-like_dom_sf"/>
</dbReference>
<feature type="binding site" evidence="13">
    <location>
        <position position="803"/>
    </location>
    <ligand>
        <name>substrate</name>
    </ligand>
</feature>
<evidence type="ECO:0000256" key="1">
    <source>
        <dbReference type="ARBA" id="ARBA00001946"/>
    </source>
</evidence>
<name>A0A1F4Q1E4_UNCSA</name>
<feature type="binding site" evidence="13">
    <location>
        <position position="827"/>
    </location>
    <ligand>
        <name>substrate</name>
    </ligand>
</feature>
<feature type="coiled-coil region" evidence="15">
    <location>
        <begin position="174"/>
        <end position="208"/>
    </location>
</feature>
<dbReference type="PROSITE" id="PS00742">
    <property type="entry name" value="PEP_ENZYMES_2"/>
    <property type="match status" value="1"/>
</dbReference>
<comment type="cofactor">
    <cofactor evidence="1 11 14">
        <name>Mg(2+)</name>
        <dbReference type="ChEBI" id="CHEBI:18420"/>
    </cofactor>
</comment>
<evidence type="ECO:0000256" key="12">
    <source>
        <dbReference type="PIRSR" id="PIRSR000853-1"/>
    </source>
</evidence>
<gene>
    <name evidence="19" type="ORF">A2625_06150</name>
</gene>
<dbReference type="EMBL" id="METM01000021">
    <property type="protein sequence ID" value="OGB89775.1"/>
    <property type="molecule type" value="Genomic_DNA"/>
</dbReference>
<dbReference type="SUPFAM" id="SSF56059">
    <property type="entry name" value="Glutathione synthetase ATP-binding domain-like"/>
    <property type="match status" value="1"/>
</dbReference>
<organism evidence="19 20">
    <name type="scientific">candidate division WOR-1 bacterium RIFCSPHIGHO2_01_FULL_53_15</name>
    <dbReference type="NCBI Taxonomy" id="1802564"/>
    <lineage>
        <taxon>Bacteria</taxon>
        <taxon>Bacillati</taxon>
        <taxon>Saganbacteria</taxon>
    </lineage>
</organism>
<feature type="binding site" evidence="13">
    <location>
        <position position="824"/>
    </location>
    <ligand>
        <name>substrate</name>
    </ligand>
</feature>
<evidence type="ECO:0000256" key="10">
    <source>
        <dbReference type="ARBA" id="ARBA00022842"/>
    </source>
</evidence>
<feature type="binding site" evidence="14">
    <location>
        <position position="803"/>
    </location>
    <ligand>
        <name>Mg(2+)</name>
        <dbReference type="ChEBI" id="CHEBI:18420"/>
    </ligand>
</feature>
<dbReference type="PANTHER" id="PTHR22931">
    <property type="entry name" value="PHOSPHOENOLPYRUVATE DIKINASE-RELATED"/>
    <property type="match status" value="1"/>
</dbReference>
<dbReference type="Gene3D" id="3.30.1490.20">
    <property type="entry name" value="ATP-grasp fold, A domain"/>
    <property type="match status" value="1"/>
</dbReference>
<keyword evidence="8 19" id="KW-0418">Kinase</keyword>
<evidence type="ECO:0000313" key="20">
    <source>
        <dbReference type="Proteomes" id="UP000178724"/>
    </source>
</evidence>
<keyword evidence="9" id="KW-0067">ATP-binding</keyword>
<evidence type="ECO:0000259" key="16">
    <source>
        <dbReference type="Pfam" id="PF00391"/>
    </source>
</evidence>
<dbReference type="AlphaFoldDB" id="A0A1F4Q1E4"/>
<dbReference type="InterPro" id="IPR013815">
    <property type="entry name" value="ATP_grasp_subdomain_1"/>
</dbReference>
<feature type="domain" description="Pyruvate phosphate dikinase AMP/ATP-binding" evidence="17">
    <location>
        <begin position="24"/>
        <end position="63"/>
    </location>
</feature>
<dbReference type="Pfam" id="PF00391">
    <property type="entry name" value="PEP-utilizers"/>
    <property type="match status" value="1"/>
</dbReference>
<dbReference type="InterPro" id="IPR002192">
    <property type="entry name" value="PPDK_AMP/ATP-bd"/>
</dbReference>
<evidence type="ECO:0000256" key="11">
    <source>
        <dbReference type="PIRNR" id="PIRNR000853"/>
    </source>
</evidence>
<comment type="catalytic activity">
    <reaction evidence="11">
        <text>pyruvate + phosphate + ATP = phosphoenolpyruvate + AMP + diphosphate + H(+)</text>
        <dbReference type="Rhea" id="RHEA:10756"/>
        <dbReference type="ChEBI" id="CHEBI:15361"/>
        <dbReference type="ChEBI" id="CHEBI:15378"/>
        <dbReference type="ChEBI" id="CHEBI:30616"/>
        <dbReference type="ChEBI" id="CHEBI:33019"/>
        <dbReference type="ChEBI" id="CHEBI:43474"/>
        <dbReference type="ChEBI" id="CHEBI:58702"/>
        <dbReference type="ChEBI" id="CHEBI:456215"/>
        <dbReference type="EC" id="2.7.9.1"/>
    </reaction>
</comment>
<evidence type="ECO:0000256" key="15">
    <source>
        <dbReference type="SAM" id="Coils"/>
    </source>
</evidence>
<evidence type="ECO:0000256" key="13">
    <source>
        <dbReference type="PIRSR" id="PIRSR000853-2"/>
    </source>
</evidence>
<comment type="caution">
    <text evidence="19">The sequence shown here is derived from an EMBL/GenBank/DDBJ whole genome shotgun (WGS) entry which is preliminary data.</text>
</comment>
<dbReference type="Pfam" id="PF01326">
    <property type="entry name" value="PPDK_N"/>
    <property type="match status" value="3"/>
</dbReference>
<dbReference type="Gene3D" id="3.50.30.10">
    <property type="entry name" value="Phosphohistidine domain"/>
    <property type="match status" value="1"/>
</dbReference>
<feature type="domain" description="Pyruvate phosphate dikinase AMP/ATP-binding" evidence="17">
    <location>
        <begin position="306"/>
        <end position="358"/>
    </location>
</feature>
<evidence type="ECO:0000256" key="7">
    <source>
        <dbReference type="ARBA" id="ARBA00022741"/>
    </source>
</evidence>
<dbReference type="InterPro" id="IPR036637">
    <property type="entry name" value="Phosphohistidine_dom_sf"/>
</dbReference>